<dbReference type="AlphaFoldDB" id="A0A968GDI9"/>
<accession>A0A968GDI9</accession>
<keyword evidence="2" id="KW-1185">Reference proteome</keyword>
<comment type="caution">
    <text evidence="1">The sequence shown here is derived from an EMBL/GenBank/DDBJ whole genome shotgun (WGS) entry which is preliminary data.</text>
</comment>
<organism evidence="1 2">
    <name type="scientific">Entomospira entomophila</name>
    <dbReference type="NCBI Taxonomy" id="2719988"/>
    <lineage>
        <taxon>Bacteria</taxon>
        <taxon>Pseudomonadati</taxon>
        <taxon>Spirochaetota</taxon>
        <taxon>Spirochaetia</taxon>
        <taxon>Spirochaetales</taxon>
        <taxon>Spirochaetaceae</taxon>
        <taxon>Entomospira</taxon>
    </lineage>
</organism>
<dbReference type="Proteomes" id="UP000711995">
    <property type="component" value="Unassembled WGS sequence"/>
</dbReference>
<dbReference type="RefSeq" id="WP_167700616.1">
    <property type="nucleotide sequence ID" value="NZ_CP118174.1"/>
</dbReference>
<evidence type="ECO:0000313" key="2">
    <source>
        <dbReference type="Proteomes" id="UP000711995"/>
    </source>
</evidence>
<proteinExistence type="predicted"/>
<reference evidence="1 2" key="1">
    <citation type="submission" date="2020-03" db="EMBL/GenBank/DDBJ databases">
        <title>Spirochaetal bacteria isolated from arthropods constitute a novel genus Entomospira genus novum within the order Spirochaetales.</title>
        <authorList>
            <person name="Grana-Miraglia L."/>
            <person name="Sikutova S."/>
            <person name="Fingerle V."/>
            <person name="Sing A."/>
            <person name="Castillo-Ramirez S."/>
            <person name="Margos G."/>
            <person name="Rudolf I."/>
        </authorList>
    </citation>
    <scope>NUCLEOTIDE SEQUENCE [LARGE SCALE GENOMIC DNA]</scope>
    <source>
        <strain evidence="1 2">BR193</strain>
    </source>
</reference>
<name>A0A968GDI9_9SPIO</name>
<evidence type="ECO:0000313" key="1">
    <source>
        <dbReference type="EMBL" id="NIZ41034.1"/>
    </source>
</evidence>
<dbReference type="EMBL" id="JAATLJ010000001">
    <property type="protein sequence ID" value="NIZ41034.1"/>
    <property type="molecule type" value="Genomic_DNA"/>
</dbReference>
<protein>
    <submittedName>
        <fullName evidence="1">Uncharacterized protein</fullName>
    </submittedName>
</protein>
<sequence>MLTIRKVFIRMKILLDGYFEGKYSFRSTHERLWSFIETIPELHKEQLDVHEILNKIGTSQSLLYDDLMDKVSYIEIALALWLSKVESGDVAVLDMTEIDRNLRYMQLTCEEMLTKLESCPSDYNSDDL</sequence>
<gene>
    <name evidence="1" type="ORF">HCT14_05905</name>
</gene>